<evidence type="ECO:0000313" key="2">
    <source>
        <dbReference type="Proteomes" id="UP001356427"/>
    </source>
</evidence>
<keyword evidence="2" id="KW-1185">Reference proteome</keyword>
<protein>
    <submittedName>
        <fullName evidence="1">Uncharacterized protein</fullName>
    </submittedName>
</protein>
<comment type="caution">
    <text evidence="1">The sequence shown here is derived from an EMBL/GenBank/DDBJ whole genome shotgun (WGS) entry which is preliminary data.</text>
</comment>
<dbReference type="Proteomes" id="UP001356427">
    <property type="component" value="Unassembled WGS sequence"/>
</dbReference>
<dbReference type="AlphaFoldDB" id="A0AAN8KBZ9"/>
<gene>
    <name evidence="1" type="ORF">J4Q44_G00379040</name>
</gene>
<evidence type="ECO:0000313" key="1">
    <source>
        <dbReference type="EMBL" id="KAK6292119.1"/>
    </source>
</evidence>
<reference evidence="1 2" key="1">
    <citation type="submission" date="2021-04" db="EMBL/GenBank/DDBJ databases">
        <authorList>
            <person name="De Guttry C."/>
            <person name="Zahm M."/>
            <person name="Klopp C."/>
            <person name="Cabau C."/>
            <person name="Louis A."/>
            <person name="Berthelot C."/>
            <person name="Parey E."/>
            <person name="Roest Crollius H."/>
            <person name="Montfort J."/>
            <person name="Robinson-Rechavi M."/>
            <person name="Bucao C."/>
            <person name="Bouchez O."/>
            <person name="Gislard M."/>
            <person name="Lluch J."/>
            <person name="Milhes M."/>
            <person name="Lampietro C."/>
            <person name="Lopez Roques C."/>
            <person name="Donnadieu C."/>
            <person name="Braasch I."/>
            <person name="Desvignes T."/>
            <person name="Postlethwait J."/>
            <person name="Bobe J."/>
            <person name="Wedekind C."/>
            <person name="Guiguen Y."/>
        </authorList>
    </citation>
    <scope>NUCLEOTIDE SEQUENCE [LARGE SCALE GENOMIC DNA]</scope>
    <source>
        <strain evidence="1">Cs_M1</strain>
        <tissue evidence="1">Blood</tissue>
    </source>
</reference>
<proteinExistence type="predicted"/>
<dbReference type="EMBL" id="JAGTTL010000039">
    <property type="protein sequence ID" value="KAK6292119.1"/>
    <property type="molecule type" value="Genomic_DNA"/>
</dbReference>
<name>A0AAN8KBZ9_9TELE</name>
<sequence length="232" mass="26453">MPEALNACPMGDDIVIGDPAKDMEEKIETVTALHAEVLANIQKALAKQKIQYESKNRKRLTRFSTEEFQILISDIGKRALSRIYRGRIYKEETNEQSIILRIGNALTTLEDFKRLWPTKRSFPWVSEGSIDTRLSQLVAEAEQVAETETKWTNSRHIHERVLSCYLKDVQTNSKVLLPLCVGADPEKGDHYILWSLMARRVQADLSVRLKGLPPRQWIRGSGIAEVPLETNL</sequence>
<organism evidence="1 2">
    <name type="scientific">Coregonus suidteri</name>
    <dbReference type="NCBI Taxonomy" id="861788"/>
    <lineage>
        <taxon>Eukaryota</taxon>
        <taxon>Metazoa</taxon>
        <taxon>Chordata</taxon>
        <taxon>Craniata</taxon>
        <taxon>Vertebrata</taxon>
        <taxon>Euteleostomi</taxon>
        <taxon>Actinopterygii</taxon>
        <taxon>Neopterygii</taxon>
        <taxon>Teleostei</taxon>
        <taxon>Protacanthopterygii</taxon>
        <taxon>Salmoniformes</taxon>
        <taxon>Salmonidae</taxon>
        <taxon>Coregoninae</taxon>
        <taxon>Coregonus</taxon>
    </lineage>
</organism>
<accession>A0AAN8KBZ9</accession>